<dbReference type="KEGG" id="mph:MLP_25330"/>
<sequence length="149" mass="16219">MAVKFRNIDAEPVDPVENWGFEGLLAAVDRGSLAEWRRIIAAVRADPYGDVAETLAEVLELAQDPGVVAAMRLAVEHAREDSVERDRRIVASRMSELVDKSGLDQGTFARRIGTSRTRLNTYLSGKVTPSAAVLVRAERLADSAGSISR</sequence>
<organism evidence="2 3">
    <name type="scientific">Microlunatus phosphovorus (strain ATCC 700054 / DSM 10555 / JCM 9379 / NBRC 101784 / NCIMB 13414 / VKM Ac-1990 / NM-1)</name>
    <dbReference type="NCBI Taxonomy" id="1032480"/>
    <lineage>
        <taxon>Bacteria</taxon>
        <taxon>Bacillati</taxon>
        <taxon>Actinomycetota</taxon>
        <taxon>Actinomycetes</taxon>
        <taxon>Propionibacteriales</taxon>
        <taxon>Propionibacteriaceae</taxon>
        <taxon>Microlunatus</taxon>
    </lineage>
</organism>
<proteinExistence type="predicted"/>
<dbReference type="Gene3D" id="1.10.260.40">
    <property type="entry name" value="lambda repressor-like DNA-binding domains"/>
    <property type="match status" value="1"/>
</dbReference>
<dbReference type="SUPFAM" id="SSF47413">
    <property type="entry name" value="lambda repressor-like DNA-binding domains"/>
    <property type="match status" value="1"/>
</dbReference>
<feature type="domain" description="HTH cro/C1-type" evidence="1">
    <location>
        <begin position="93"/>
        <end position="148"/>
    </location>
</feature>
<evidence type="ECO:0000313" key="3">
    <source>
        <dbReference type="Proteomes" id="UP000007947"/>
    </source>
</evidence>
<dbReference type="eggNOG" id="ENOG5032YZ9">
    <property type="taxonomic scope" value="Bacteria"/>
</dbReference>
<dbReference type="Pfam" id="PF01381">
    <property type="entry name" value="HTH_3"/>
    <property type="match status" value="1"/>
</dbReference>
<dbReference type="InterPro" id="IPR010982">
    <property type="entry name" value="Lambda_DNA-bd_dom_sf"/>
</dbReference>
<protein>
    <submittedName>
        <fullName evidence="2">Putative DNA-binding protein</fullName>
    </submittedName>
</protein>
<keyword evidence="2" id="KW-0238">DNA-binding</keyword>
<evidence type="ECO:0000313" key="2">
    <source>
        <dbReference type="EMBL" id="BAK35547.1"/>
    </source>
</evidence>
<dbReference type="GO" id="GO:0003677">
    <property type="term" value="F:DNA binding"/>
    <property type="evidence" value="ECO:0007669"/>
    <property type="project" value="UniProtKB-KW"/>
</dbReference>
<name>F5XGR5_MICPN</name>
<dbReference type="SMART" id="SM00530">
    <property type="entry name" value="HTH_XRE"/>
    <property type="match status" value="1"/>
</dbReference>
<evidence type="ECO:0000259" key="1">
    <source>
        <dbReference type="SMART" id="SM00530"/>
    </source>
</evidence>
<accession>F5XGR5</accession>
<dbReference type="RefSeq" id="WP_013863416.1">
    <property type="nucleotide sequence ID" value="NC_015635.1"/>
</dbReference>
<dbReference type="STRING" id="1032480.MLP_25330"/>
<dbReference type="EMBL" id="AP012204">
    <property type="protein sequence ID" value="BAK35547.1"/>
    <property type="molecule type" value="Genomic_DNA"/>
</dbReference>
<keyword evidence="3" id="KW-1185">Reference proteome</keyword>
<dbReference type="OrthoDB" id="3780217at2"/>
<dbReference type="HOGENOM" id="CLU_081558_1_0_11"/>
<gene>
    <name evidence="2" type="ordered locus">MLP_25330</name>
</gene>
<reference evidence="2 3" key="1">
    <citation type="submission" date="2011-05" db="EMBL/GenBank/DDBJ databases">
        <title>Whole genome sequence of Microlunatus phosphovorus NM-1.</title>
        <authorList>
            <person name="Hosoyama A."/>
            <person name="Sasaki K."/>
            <person name="Harada T."/>
            <person name="Igarashi R."/>
            <person name="Kawakoshi A."/>
            <person name="Sasagawa M."/>
            <person name="Fukada J."/>
            <person name="Nakamura S."/>
            <person name="Katano Y."/>
            <person name="Hanada S."/>
            <person name="Kamagata Y."/>
            <person name="Nakamura N."/>
            <person name="Yamazaki S."/>
            <person name="Fujita N."/>
        </authorList>
    </citation>
    <scope>NUCLEOTIDE SEQUENCE [LARGE SCALE GENOMIC DNA]</scope>
    <source>
        <strain evidence="3">ATCC 700054 / DSM 10555 / JCM 9379 / NBRC 101784 / NCIMB 13414 / VKM Ac-1990 / NM-1</strain>
    </source>
</reference>
<dbReference type="Proteomes" id="UP000007947">
    <property type="component" value="Chromosome"/>
</dbReference>
<dbReference type="CDD" id="cd00093">
    <property type="entry name" value="HTH_XRE"/>
    <property type="match status" value="1"/>
</dbReference>
<dbReference type="InterPro" id="IPR001387">
    <property type="entry name" value="Cro/C1-type_HTH"/>
</dbReference>
<dbReference type="AlphaFoldDB" id="F5XGR5"/>